<dbReference type="PANTHER" id="PTHR24058:SF22">
    <property type="entry name" value="DUAL SPECIFICITY TYROSINE-PHOSPHORYLATION-REGULATED KINASE 4"/>
    <property type="match status" value="1"/>
</dbReference>
<dbReference type="SMART" id="SM00220">
    <property type="entry name" value="S_TKc"/>
    <property type="match status" value="1"/>
</dbReference>
<dbReference type="Pfam" id="PF00069">
    <property type="entry name" value="Pkinase"/>
    <property type="match status" value="1"/>
</dbReference>
<evidence type="ECO:0000313" key="10">
    <source>
        <dbReference type="Proteomes" id="UP000774326"/>
    </source>
</evidence>
<dbReference type="Gene3D" id="3.30.200.20">
    <property type="entry name" value="Phosphorylase Kinase, domain 1"/>
    <property type="match status" value="1"/>
</dbReference>
<keyword evidence="2" id="KW-0723">Serine/threonine-protein kinase</keyword>
<dbReference type="AlphaFoldDB" id="A0A9P8QAS1"/>
<organism evidence="9 10">
    <name type="scientific">Wickerhamomyces pijperi</name>
    <name type="common">Yeast</name>
    <name type="synonym">Pichia pijperi</name>
    <dbReference type="NCBI Taxonomy" id="599730"/>
    <lineage>
        <taxon>Eukaryota</taxon>
        <taxon>Fungi</taxon>
        <taxon>Dikarya</taxon>
        <taxon>Ascomycota</taxon>
        <taxon>Saccharomycotina</taxon>
        <taxon>Saccharomycetes</taxon>
        <taxon>Phaffomycetales</taxon>
        <taxon>Wickerhamomycetaceae</taxon>
        <taxon>Wickerhamomyces</taxon>
    </lineage>
</organism>
<keyword evidence="5" id="KW-0418">Kinase</keyword>
<dbReference type="InterPro" id="IPR050494">
    <property type="entry name" value="Ser_Thr_dual-spec_kinase"/>
</dbReference>
<keyword evidence="3" id="KW-0808">Transferase</keyword>
<dbReference type="GO" id="GO:0004674">
    <property type="term" value="F:protein serine/threonine kinase activity"/>
    <property type="evidence" value="ECO:0007669"/>
    <property type="project" value="UniProtKB-KW"/>
</dbReference>
<dbReference type="SUPFAM" id="SSF56112">
    <property type="entry name" value="Protein kinase-like (PK-like)"/>
    <property type="match status" value="1"/>
</dbReference>
<dbReference type="InterPro" id="IPR011009">
    <property type="entry name" value="Kinase-like_dom_sf"/>
</dbReference>
<feature type="region of interest" description="Disordered" evidence="7">
    <location>
        <begin position="14"/>
        <end position="70"/>
    </location>
</feature>
<evidence type="ECO:0000256" key="4">
    <source>
        <dbReference type="ARBA" id="ARBA00022741"/>
    </source>
</evidence>
<dbReference type="Gene3D" id="1.10.510.10">
    <property type="entry name" value="Transferase(Phosphotransferase) domain 1"/>
    <property type="match status" value="1"/>
</dbReference>
<feature type="domain" description="Protein kinase" evidence="8">
    <location>
        <begin position="173"/>
        <end position="484"/>
    </location>
</feature>
<keyword evidence="4" id="KW-0547">Nucleotide-binding</keyword>
<evidence type="ECO:0000256" key="6">
    <source>
        <dbReference type="ARBA" id="ARBA00022840"/>
    </source>
</evidence>
<dbReference type="PROSITE" id="PS50011">
    <property type="entry name" value="PROTEIN_KINASE_DOM"/>
    <property type="match status" value="1"/>
</dbReference>
<keyword evidence="6" id="KW-0067">ATP-binding</keyword>
<evidence type="ECO:0000256" key="1">
    <source>
        <dbReference type="ARBA" id="ARBA00008867"/>
    </source>
</evidence>
<reference evidence="9" key="2">
    <citation type="submission" date="2021-01" db="EMBL/GenBank/DDBJ databases">
        <authorList>
            <person name="Schikora-Tamarit M.A."/>
        </authorList>
    </citation>
    <scope>NUCLEOTIDE SEQUENCE</scope>
    <source>
        <strain evidence="9">CBS2887</strain>
    </source>
</reference>
<evidence type="ECO:0000256" key="3">
    <source>
        <dbReference type="ARBA" id="ARBA00022679"/>
    </source>
</evidence>
<protein>
    <recommendedName>
        <fullName evidence="8">Protein kinase domain-containing protein</fullName>
    </recommendedName>
</protein>
<accession>A0A9P8QAS1</accession>
<evidence type="ECO:0000256" key="5">
    <source>
        <dbReference type="ARBA" id="ARBA00022777"/>
    </source>
</evidence>
<feature type="compositionally biased region" description="Polar residues" evidence="7">
    <location>
        <begin position="43"/>
        <end position="60"/>
    </location>
</feature>
<dbReference type="GO" id="GO:0005737">
    <property type="term" value="C:cytoplasm"/>
    <property type="evidence" value="ECO:0007669"/>
    <property type="project" value="TreeGrafter"/>
</dbReference>
<dbReference type="GO" id="GO:0005856">
    <property type="term" value="C:cytoskeleton"/>
    <property type="evidence" value="ECO:0007669"/>
    <property type="project" value="TreeGrafter"/>
</dbReference>
<evidence type="ECO:0000256" key="7">
    <source>
        <dbReference type="SAM" id="MobiDB-lite"/>
    </source>
</evidence>
<dbReference type="GO" id="GO:0005524">
    <property type="term" value="F:ATP binding"/>
    <property type="evidence" value="ECO:0007669"/>
    <property type="project" value="UniProtKB-KW"/>
</dbReference>
<proteinExistence type="inferred from homology"/>
<evidence type="ECO:0000313" key="9">
    <source>
        <dbReference type="EMBL" id="KAH3686024.1"/>
    </source>
</evidence>
<dbReference type="PROSITE" id="PS00108">
    <property type="entry name" value="PROTEIN_KINASE_ST"/>
    <property type="match status" value="1"/>
</dbReference>
<sequence length="487" mass="55238">MSPLVIPKKRSLTKSISIGGSGSSASSAGLANYSSSPRLKRVASSTSRPSPQPSLRTTSRPILKPTRPPKLSTSQELFLALCKYNKTSKIVNTWGSIESFATQPIQTSIDILNRTNNLTSFERAEISKHHEIYYIGANTGFNSSIIDSSQNFGYDDKNHNLKISLNDHINYRFQVIANLGCGMFGNVIKCKDHKQSRIVSLKVMKNDINWQLQSLNEIKILRSLTGHPNILSYIDHFNFRSHICVVTEMLAVNLIEALEATKFQGFEMNVIKHWSKQLLSGLQFMHGQGIIHCDLKPENIMLISPDSFDLKIIDFGSSAYKDELTYPYIQSRFYRAPEVLLGARYTTQIDIWSFGCVIYEMYKGRPLFPAKDELGLYKMFVKLLGHPSPRAVSSYRNEVIEKGSICAPSSCKTESFIDKKAILFTCFDRLGTYNGIPLEPFRREPLSRKLGIDDGKFMNFLQNILVWNQAERRNAQQLLHHEFLNLD</sequence>
<comment type="caution">
    <text evidence="9">The sequence shown here is derived from an EMBL/GenBank/DDBJ whole genome shotgun (WGS) entry which is preliminary data.</text>
</comment>
<dbReference type="InterPro" id="IPR008271">
    <property type="entry name" value="Ser/Thr_kinase_AS"/>
</dbReference>
<gene>
    <name evidence="9" type="ORF">WICPIJ_003024</name>
</gene>
<dbReference type="Proteomes" id="UP000774326">
    <property type="component" value="Unassembled WGS sequence"/>
</dbReference>
<dbReference type="PANTHER" id="PTHR24058">
    <property type="entry name" value="DUAL SPECIFICITY PROTEIN KINASE"/>
    <property type="match status" value="1"/>
</dbReference>
<name>A0A9P8QAS1_WICPI</name>
<dbReference type="OrthoDB" id="9332038at2759"/>
<feature type="compositionally biased region" description="Low complexity" evidence="7">
    <location>
        <begin position="15"/>
        <end position="36"/>
    </location>
</feature>
<dbReference type="InterPro" id="IPR000719">
    <property type="entry name" value="Prot_kinase_dom"/>
</dbReference>
<comment type="similarity">
    <text evidence="1">Belongs to the protein kinase superfamily. CMGC Ser/Thr protein kinase family. MNB/DYRK subfamily.</text>
</comment>
<keyword evidence="10" id="KW-1185">Reference proteome</keyword>
<evidence type="ECO:0000259" key="8">
    <source>
        <dbReference type="PROSITE" id="PS50011"/>
    </source>
</evidence>
<reference evidence="9" key="1">
    <citation type="journal article" date="2021" name="Open Biol.">
        <title>Shared evolutionary footprints suggest mitochondrial oxidative damage underlies multiple complex I losses in fungi.</title>
        <authorList>
            <person name="Schikora-Tamarit M.A."/>
            <person name="Marcet-Houben M."/>
            <person name="Nosek J."/>
            <person name="Gabaldon T."/>
        </authorList>
    </citation>
    <scope>NUCLEOTIDE SEQUENCE</scope>
    <source>
        <strain evidence="9">CBS2887</strain>
    </source>
</reference>
<evidence type="ECO:0000256" key="2">
    <source>
        <dbReference type="ARBA" id="ARBA00022527"/>
    </source>
</evidence>
<dbReference type="EMBL" id="JAEUBG010001689">
    <property type="protein sequence ID" value="KAH3686024.1"/>
    <property type="molecule type" value="Genomic_DNA"/>
</dbReference>